<sequence length="233" mass="26448">MSEGSAAGVADIAAHKTRGPYRNGIKRRREIILAASKVFGQYGYAGGSLRQIALDVGVTPAALTRHFENKEGLLIAVLEHWDVENDRVMPADVRGLTRFMLLPYNAYQHTLDRGLIEMFLTIAAESSNPNHPLHQFVKRRYDRLMVRALGELHYAQEHGEILPMDDEQMMREVRAVYALMDGLQLQWLLNPDIDLLRILQDALGHFIQRWTGKPVVWADPRIIAKSVEAERAD</sequence>
<accession>A0ABV8Q5Q0</accession>
<name>A0ABV8Q5Q0_9MICO</name>
<dbReference type="PANTHER" id="PTHR30055">
    <property type="entry name" value="HTH-TYPE TRANSCRIPTIONAL REGULATOR RUTR"/>
    <property type="match status" value="1"/>
</dbReference>
<dbReference type="Proteomes" id="UP001595900">
    <property type="component" value="Unassembled WGS sequence"/>
</dbReference>
<dbReference type="Gene3D" id="1.10.357.10">
    <property type="entry name" value="Tetracycline Repressor, domain 2"/>
    <property type="match status" value="1"/>
</dbReference>
<evidence type="ECO:0000313" key="7">
    <source>
        <dbReference type="Proteomes" id="UP001595900"/>
    </source>
</evidence>
<dbReference type="Pfam" id="PF00440">
    <property type="entry name" value="TetR_N"/>
    <property type="match status" value="1"/>
</dbReference>
<feature type="domain" description="HTH tetR-type" evidence="5">
    <location>
        <begin position="25"/>
        <end position="85"/>
    </location>
</feature>
<dbReference type="InterPro" id="IPR009057">
    <property type="entry name" value="Homeodomain-like_sf"/>
</dbReference>
<keyword evidence="2 4" id="KW-0238">DNA-binding</keyword>
<dbReference type="SUPFAM" id="SSF46689">
    <property type="entry name" value="Homeodomain-like"/>
    <property type="match status" value="1"/>
</dbReference>
<evidence type="ECO:0000259" key="5">
    <source>
        <dbReference type="PROSITE" id="PS50977"/>
    </source>
</evidence>
<evidence type="ECO:0000256" key="4">
    <source>
        <dbReference type="PROSITE-ProRule" id="PRU00335"/>
    </source>
</evidence>
<dbReference type="EMBL" id="JBHSCN010000005">
    <property type="protein sequence ID" value="MFC4243154.1"/>
    <property type="molecule type" value="Genomic_DNA"/>
</dbReference>
<evidence type="ECO:0000256" key="2">
    <source>
        <dbReference type="ARBA" id="ARBA00023125"/>
    </source>
</evidence>
<keyword evidence="7" id="KW-1185">Reference proteome</keyword>
<evidence type="ECO:0000313" key="6">
    <source>
        <dbReference type="EMBL" id="MFC4243154.1"/>
    </source>
</evidence>
<organism evidence="6 7">
    <name type="scientific">Gryllotalpicola reticulitermitis</name>
    <dbReference type="NCBI Taxonomy" id="1184153"/>
    <lineage>
        <taxon>Bacteria</taxon>
        <taxon>Bacillati</taxon>
        <taxon>Actinomycetota</taxon>
        <taxon>Actinomycetes</taxon>
        <taxon>Micrococcales</taxon>
        <taxon>Microbacteriaceae</taxon>
        <taxon>Gryllotalpicola</taxon>
    </lineage>
</organism>
<dbReference type="PROSITE" id="PS01081">
    <property type="entry name" value="HTH_TETR_1"/>
    <property type="match status" value="1"/>
</dbReference>
<evidence type="ECO:0000256" key="1">
    <source>
        <dbReference type="ARBA" id="ARBA00023015"/>
    </source>
</evidence>
<dbReference type="InterPro" id="IPR001647">
    <property type="entry name" value="HTH_TetR"/>
</dbReference>
<dbReference type="PROSITE" id="PS50977">
    <property type="entry name" value="HTH_TETR_2"/>
    <property type="match status" value="1"/>
</dbReference>
<evidence type="ECO:0000256" key="3">
    <source>
        <dbReference type="ARBA" id="ARBA00023163"/>
    </source>
</evidence>
<keyword evidence="3" id="KW-0804">Transcription</keyword>
<dbReference type="PRINTS" id="PR00455">
    <property type="entry name" value="HTHTETR"/>
</dbReference>
<dbReference type="InterPro" id="IPR023772">
    <property type="entry name" value="DNA-bd_HTH_TetR-type_CS"/>
</dbReference>
<feature type="DNA-binding region" description="H-T-H motif" evidence="4">
    <location>
        <begin position="48"/>
        <end position="67"/>
    </location>
</feature>
<dbReference type="SUPFAM" id="SSF48498">
    <property type="entry name" value="Tetracyclin repressor-like, C-terminal domain"/>
    <property type="match status" value="1"/>
</dbReference>
<keyword evidence="1" id="KW-0805">Transcription regulation</keyword>
<comment type="caution">
    <text evidence="6">The sequence shown here is derived from an EMBL/GenBank/DDBJ whole genome shotgun (WGS) entry which is preliminary data.</text>
</comment>
<dbReference type="PANTHER" id="PTHR30055:SF234">
    <property type="entry name" value="HTH-TYPE TRANSCRIPTIONAL REGULATOR BETI"/>
    <property type="match status" value="1"/>
</dbReference>
<reference evidence="7" key="1">
    <citation type="journal article" date="2019" name="Int. J. Syst. Evol. Microbiol.">
        <title>The Global Catalogue of Microorganisms (GCM) 10K type strain sequencing project: providing services to taxonomists for standard genome sequencing and annotation.</title>
        <authorList>
            <consortium name="The Broad Institute Genomics Platform"/>
            <consortium name="The Broad Institute Genome Sequencing Center for Infectious Disease"/>
            <person name="Wu L."/>
            <person name="Ma J."/>
        </authorList>
    </citation>
    <scope>NUCLEOTIDE SEQUENCE [LARGE SCALE GENOMIC DNA]</scope>
    <source>
        <strain evidence="7">CGMCC 1.10363</strain>
    </source>
</reference>
<proteinExistence type="predicted"/>
<gene>
    <name evidence="6" type="ORF">ACFOYW_07195</name>
</gene>
<dbReference type="InterPro" id="IPR036271">
    <property type="entry name" value="Tet_transcr_reg_TetR-rel_C_sf"/>
</dbReference>
<dbReference type="RefSeq" id="WP_390228154.1">
    <property type="nucleotide sequence ID" value="NZ_JBHSCN010000005.1"/>
</dbReference>
<dbReference type="InterPro" id="IPR050109">
    <property type="entry name" value="HTH-type_TetR-like_transc_reg"/>
</dbReference>
<protein>
    <submittedName>
        <fullName evidence="6">TetR/AcrR family transcriptional regulator</fullName>
    </submittedName>
</protein>